<evidence type="ECO:0000256" key="3">
    <source>
        <dbReference type="ARBA" id="ARBA00018111"/>
    </source>
</evidence>
<evidence type="ECO:0000256" key="4">
    <source>
        <dbReference type="ARBA" id="ARBA00022490"/>
    </source>
</evidence>
<comment type="subcellular location">
    <subcellularLocation>
        <location evidence="1 5">Cytoplasm</location>
    </subcellularLocation>
</comment>
<dbReference type="PANTHER" id="PTHR33602">
    <property type="entry name" value="REGULATORY PROTEIN RECX FAMILY PROTEIN"/>
    <property type="match status" value="1"/>
</dbReference>
<evidence type="ECO:0000259" key="8">
    <source>
        <dbReference type="Pfam" id="PF21982"/>
    </source>
</evidence>
<feature type="domain" description="RecX first three-helical" evidence="8">
    <location>
        <begin position="16"/>
        <end position="55"/>
    </location>
</feature>
<comment type="function">
    <text evidence="5">Modulates RecA activity.</text>
</comment>
<dbReference type="Gene3D" id="1.10.10.10">
    <property type="entry name" value="Winged helix-like DNA-binding domain superfamily/Winged helix DNA-binding domain"/>
    <property type="match status" value="2"/>
</dbReference>
<dbReference type="Pfam" id="PF21982">
    <property type="entry name" value="RecX_HTH1"/>
    <property type="match status" value="1"/>
</dbReference>
<dbReference type="HAMAP" id="MF_01114">
    <property type="entry name" value="RecX"/>
    <property type="match status" value="1"/>
</dbReference>
<comment type="similarity">
    <text evidence="2 5">Belongs to the RecX family.</text>
</comment>
<feature type="domain" description="RecX second three-helical" evidence="6">
    <location>
        <begin position="62"/>
        <end position="103"/>
    </location>
</feature>
<dbReference type="GO" id="GO:0006282">
    <property type="term" value="P:regulation of DNA repair"/>
    <property type="evidence" value="ECO:0007669"/>
    <property type="project" value="UniProtKB-UniRule"/>
</dbReference>
<dbReference type="PANTHER" id="PTHR33602:SF1">
    <property type="entry name" value="REGULATORY PROTEIN RECX FAMILY PROTEIN"/>
    <property type="match status" value="1"/>
</dbReference>
<dbReference type="KEGG" id="agh:M3I41_05215"/>
<dbReference type="InterPro" id="IPR053924">
    <property type="entry name" value="RecX_HTH_2nd"/>
</dbReference>
<evidence type="ECO:0000313" key="10">
    <source>
        <dbReference type="Proteomes" id="UP000830236"/>
    </source>
</evidence>
<evidence type="ECO:0000256" key="5">
    <source>
        <dbReference type="HAMAP-Rule" id="MF_01114"/>
    </source>
</evidence>
<name>A0A9E7AG79_9ACTO</name>
<reference evidence="9" key="1">
    <citation type="submission" date="2022-05" db="EMBL/GenBank/DDBJ databases">
        <title>Using nanopore sequencing to obtain complete genomes from saliva samples.</title>
        <authorList>
            <person name="Baker J.L."/>
        </authorList>
    </citation>
    <scope>NUCLEOTIDE SEQUENCE</scope>
    <source>
        <strain evidence="9">JCVI-JB-Ag32</strain>
    </source>
</reference>
<evidence type="ECO:0000259" key="7">
    <source>
        <dbReference type="Pfam" id="PF21981"/>
    </source>
</evidence>
<keyword evidence="4 5" id="KW-0963">Cytoplasm</keyword>
<dbReference type="GO" id="GO:0005737">
    <property type="term" value="C:cytoplasm"/>
    <property type="evidence" value="ECO:0007669"/>
    <property type="project" value="UniProtKB-SubCell"/>
</dbReference>
<sequence length="166" mass="18301">MPWLEADEHTIAFEAARDIALRRLERSLACRSQVQQALERKQVDPDIAQQVLDRLEEVGLLDDLAYAQTLARTRFREKFAARRAIASELKTKGISAANIAAALEQIDDADEAQAALALARKKAATLTNVEPAVAKRRLAGALQRKGYGPADTWHAIEVVMGEQLTN</sequence>
<dbReference type="AlphaFoldDB" id="A0A9E7AG79"/>
<dbReference type="Pfam" id="PF02631">
    <property type="entry name" value="RecX_HTH2"/>
    <property type="match status" value="1"/>
</dbReference>
<dbReference type="Proteomes" id="UP000830236">
    <property type="component" value="Chromosome"/>
</dbReference>
<organism evidence="9 10">
    <name type="scientific">Actinomyces graevenitzii</name>
    <dbReference type="NCBI Taxonomy" id="55565"/>
    <lineage>
        <taxon>Bacteria</taxon>
        <taxon>Bacillati</taxon>
        <taxon>Actinomycetota</taxon>
        <taxon>Actinomycetes</taxon>
        <taxon>Actinomycetales</taxon>
        <taxon>Actinomycetaceae</taxon>
        <taxon>Actinomyces</taxon>
    </lineage>
</organism>
<dbReference type="InterPro" id="IPR003783">
    <property type="entry name" value="Regulatory_RecX"/>
</dbReference>
<evidence type="ECO:0000256" key="1">
    <source>
        <dbReference type="ARBA" id="ARBA00004496"/>
    </source>
</evidence>
<dbReference type="Pfam" id="PF21981">
    <property type="entry name" value="RecX_HTH3"/>
    <property type="match status" value="1"/>
</dbReference>
<feature type="domain" description="RecX third three-helical" evidence="7">
    <location>
        <begin position="110"/>
        <end position="155"/>
    </location>
</feature>
<dbReference type="InterPro" id="IPR053925">
    <property type="entry name" value="RecX_HTH_3rd"/>
</dbReference>
<accession>A0A9E7AG79</accession>
<proteinExistence type="inferred from homology"/>
<protein>
    <recommendedName>
        <fullName evidence="3 5">Regulatory protein RecX</fullName>
    </recommendedName>
</protein>
<evidence type="ECO:0000259" key="6">
    <source>
        <dbReference type="Pfam" id="PF02631"/>
    </source>
</evidence>
<dbReference type="EMBL" id="CP097095">
    <property type="protein sequence ID" value="UQF79016.1"/>
    <property type="molecule type" value="Genomic_DNA"/>
</dbReference>
<evidence type="ECO:0000256" key="2">
    <source>
        <dbReference type="ARBA" id="ARBA00009695"/>
    </source>
</evidence>
<gene>
    <name evidence="5" type="primary">recX</name>
    <name evidence="9" type="ORF">M3I41_05215</name>
</gene>
<dbReference type="InterPro" id="IPR053926">
    <property type="entry name" value="RecX_HTH_1st"/>
</dbReference>
<evidence type="ECO:0000313" key="9">
    <source>
        <dbReference type="EMBL" id="UQF79016.1"/>
    </source>
</evidence>
<dbReference type="InterPro" id="IPR036388">
    <property type="entry name" value="WH-like_DNA-bd_sf"/>
</dbReference>